<proteinExistence type="predicted"/>
<evidence type="ECO:0008006" key="3">
    <source>
        <dbReference type="Google" id="ProtNLM"/>
    </source>
</evidence>
<protein>
    <recommendedName>
        <fullName evidence="3">Twin-arginine translocation signal domain-containing protein</fullName>
    </recommendedName>
</protein>
<name>A0ABW9QZ46_9ACTN</name>
<evidence type="ECO:0000313" key="2">
    <source>
        <dbReference type="Proteomes" id="UP000437736"/>
    </source>
</evidence>
<comment type="caution">
    <text evidence="1">The sequence shown here is derived from an EMBL/GenBank/DDBJ whole genome shotgun (WGS) entry which is preliminary data.</text>
</comment>
<gene>
    <name evidence="1" type="ORF">GHK86_19180</name>
</gene>
<feature type="non-terminal residue" evidence="1">
    <location>
        <position position="126"/>
    </location>
</feature>
<dbReference type="Proteomes" id="UP000437736">
    <property type="component" value="Unassembled WGS sequence"/>
</dbReference>
<dbReference type="InterPro" id="IPR006311">
    <property type="entry name" value="TAT_signal"/>
</dbReference>
<dbReference type="EMBL" id="WJHE01001245">
    <property type="protein sequence ID" value="MST34836.1"/>
    <property type="molecule type" value="Genomic_DNA"/>
</dbReference>
<evidence type="ECO:0000313" key="1">
    <source>
        <dbReference type="EMBL" id="MST34836.1"/>
    </source>
</evidence>
<dbReference type="PROSITE" id="PS51318">
    <property type="entry name" value="TAT"/>
    <property type="match status" value="1"/>
</dbReference>
<reference evidence="1 2" key="1">
    <citation type="submission" date="2019-11" db="EMBL/GenBank/DDBJ databases">
        <title>Acidiferrimicrobium australis gen. nov., sp. nov., an acidophilic and obligately heterotrophic, member of the Actinobacteria that catalyses dissimilatory oxido- reduction of iron isolated from metal-rich acidic water in Chile.</title>
        <authorList>
            <person name="Gonzalez D."/>
            <person name="Huber K."/>
            <person name="Hedrich S."/>
            <person name="Rojas-Villalobos C."/>
            <person name="Quatrini R."/>
            <person name="Dinamarca M.A."/>
            <person name="Schwarz A."/>
            <person name="Canales C."/>
            <person name="Nancucheo I."/>
        </authorList>
    </citation>
    <scope>NUCLEOTIDE SEQUENCE [LARGE SCALE GENOMIC DNA]</scope>
    <source>
        <strain evidence="1 2">USS-CCA1</strain>
    </source>
</reference>
<organism evidence="1 2">
    <name type="scientific">Acidiferrimicrobium australe</name>
    <dbReference type="NCBI Taxonomy" id="2664430"/>
    <lineage>
        <taxon>Bacteria</taxon>
        <taxon>Bacillati</taxon>
        <taxon>Actinomycetota</taxon>
        <taxon>Acidimicrobiia</taxon>
        <taxon>Acidimicrobiales</taxon>
        <taxon>Acidimicrobiaceae</taxon>
        <taxon>Acidiferrimicrobium</taxon>
    </lineage>
</organism>
<keyword evidence="2" id="KW-1185">Reference proteome</keyword>
<accession>A0ABW9QZ46</accession>
<sequence length="126" mass="11943">MEQDEPEHLVAWVGDEAVVIDPDDGVAYAVGAADADTVRSSASSRRAFLKVGGAAALGTAAVMALPSVAAASSGALASGTLVLSKGTPGTTRVTLNAGSYRVTLVGGGGGGGFGNTNGLPGGGGAG</sequence>